<gene>
    <name evidence="2" type="ORF">WA026_019187</name>
</gene>
<name>A0AAW1UVR6_9CUCU</name>
<dbReference type="AlphaFoldDB" id="A0AAW1UVR6"/>
<evidence type="ECO:0000313" key="2">
    <source>
        <dbReference type="EMBL" id="KAK9886928.1"/>
    </source>
</evidence>
<keyword evidence="3" id="KW-1185">Reference proteome</keyword>
<accession>A0AAW1UVR6</accession>
<evidence type="ECO:0000256" key="1">
    <source>
        <dbReference type="SAM" id="Phobius"/>
    </source>
</evidence>
<organism evidence="2 3">
    <name type="scientific">Henosepilachna vigintioctopunctata</name>
    <dbReference type="NCBI Taxonomy" id="420089"/>
    <lineage>
        <taxon>Eukaryota</taxon>
        <taxon>Metazoa</taxon>
        <taxon>Ecdysozoa</taxon>
        <taxon>Arthropoda</taxon>
        <taxon>Hexapoda</taxon>
        <taxon>Insecta</taxon>
        <taxon>Pterygota</taxon>
        <taxon>Neoptera</taxon>
        <taxon>Endopterygota</taxon>
        <taxon>Coleoptera</taxon>
        <taxon>Polyphaga</taxon>
        <taxon>Cucujiformia</taxon>
        <taxon>Coccinelloidea</taxon>
        <taxon>Coccinellidae</taxon>
        <taxon>Epilachninae</taxon>
        <taxon>Epilachnini</taxon>
        <taxon>Henosepilachna</taxon>
    </lineage>
</organism>
<sequence>MDEENILRYIQIIINLSTFIIFTVAVRCLYSLGGNTYRKYLFMKDHVKCGSCGLTLFCLNNVNQDDCFKIKEERRSYKIDGLKYCCPLKCMVDGFDQVDGLACVKCESFGLCRYGYVNYEEINSILTKYLTDVNIVYVKGCQKYNFIVGRFNEIGGTFPLVLNVELSDCNPPVPNLERKIPICMSHTGRGSQKCSLSNCIDLYDWLIKFIPH</sequence>
<keyword evidence="1" id="KW-0812">Transmembrane</keyword>
<comment type="caution">
    <text evidence="2">The sequence shown here is derived from an EMBL/GenBank/DDBJ whole genome shotgun (WGS) entry which is preliminary data.</text>
</comment>
<keyword evidence="1" id="KW-1133">Transmembrane helix</keyword>
<proteinExistence type="predicted"/>
<feature type="transmembrane region" description="Helical" evidence="1">
    <location>
        <begin position="6"/>
        <end position="30"/>
    </location>
</feature>
<keyword evidence="1" id="KW-0472">Membrane</keyword>
<reference evidence="2 3" key="1">
    <citation type="submission" date="2023-03" db="EMBL/GenBank/DDBJ databases">
        <title>Genome insight into feeding habits of ladybird beetles.</title>
        <authorList>
            <person name="Li H.-S."/>
            <person name="Huang Y.-H."/>
            <person name="Pang H."/>
        </authorList>
    </citation>
    <scope>NUCLEOTIDE SEQUENCE [LARGE SCALE GENOMIC DNA]</scope>
    <source>
        <strain evidence="2">SYSU_2023b</strain>
        <tissue evidence="2">Whole body</tissue>
    </source>
</reference>
<dbReference type="Proteomes" id="UP001431783">
    <property type="component" value="Unassembled WGS sequence"/>
</dbReference>
<evidence type="ECO:0000313" key="3">
    <source>
        <dbReference type="Proteomes" id="UP001431783"/>
    </source>
</evidence>
<protein>
    <submittedName>
        <fullName evidence="2">Uncharacterized protein</fullName>
    </submittedName>
</protein>
<dbReference type="EMBL" id="JARQZJ010000103">
    <property type="protein sequence ID" value="KAK9886928.1"/>
    <property type="molecule type" value="Genomic_DNA"/>
</dbReference>